<dbReference type="PROSITE" id="PS00211">
    <property type="entry name" value="ABC_TRANSPORTER_1"/>
    <property type="match status" value="1"/>
</dbReference>
<feature type="transmembrane region" description="Helical" evidence="14">
    <location>
        <begin position="303"/>
        <end position="321"/>
    </location>
</feature>
<keyword evidence="10" id="KW-0067">ATP-binding</keyword>
<dbReference type="Pfam" id="PF03412">
    <property type="entry name" value="Peptidase_C39"/>
    <property type="match status" value="1"/>
</dbReference>
<dbReference type="InterPro" id="IPR039421">
    <property type="entry name" value="Type_1_exporter"/>
</dbReference>
<proteinExistence type="inferred from homology"/>
<evidence type="ECO:0000259" key="17">
    <source>
        <dbReference type="PROSITE" id="PS50990"/>
    </source>
</evidence>
<feature type="domain" description="ABC transporter" evidence="15">
    <location>
        <begin position="487"/>
        <end position="730"/>
    </location>
</feature>
<feature type="domain" description="ABC transmembrane type-1" evidence="16">
    <location>
        <begin position="165"/>
        <end position="446"/>
    </location>
</feature>
<dbReference type="SMART" id="SM00382">
    <property type="entry name" value="AAA"/>
    <property type="match status" value="1"/>
</dbReference>
<evidence type="ECO:0000256" key="10">
    <source>
        <dbReference type="ARBA" id="ARBA00022840"/>
    </source>
</evidence>
<keyword evidence="4" id="KW-1003">Cell membrane</keyword>
<dbReference type="PROSITE" id="PS50990">
    <property type="entry name" value="PEPTIDASE_C39"/>
    <property type="match status" value="1"/>
</dbReference>
<dbReference type="GO" id="GO:0005524">
    <property type="term" value="F:ATP binding"/>
    <property type="evidence" value="ECO:0007669"/>
    <property type="project" value="UniProtKB-KW"/>
</dbReference>
<feature type="transmembrane region" description="Helical" evidence="14">
    <location>
        <begin position="274"/>
        <end position="297"/>
    </location>
</feature>
<comment type="similarity">
    <text evidence="2">Belongs to the ABC transporter superfamily.</text>
</comment>
<dbReference type="SUPFAM" id="SSF90123">
    <property type="entry name" value="ABC transporter transmembrane region"/>
    <property type="match status" value="1"/>
</dbReference>
<dbReference type="EMBL" id="JAQMFS010000050">
    <property type="protein sequence ID" value="MDB6185860.1"/>
    <property type="molecule type" value="Genomic_DNA"/>
</dbReference>
<keyword evidence="6 14" id="KW-0812">Transmembrane</keyword>
<evidence type="ECO:0000313" key="19">
    <source>
        <dbReference type="Proteomes" id="UP001212217"/>
    </source>
</evidence>
<evidence type="ECO:0000256" key="2">
    <source>
        <dbReference type="ARBA" id="ARBA00005417"/>
    </source>
</evidence>
<keyword evidence="3" id="KW-0813">Transport</keyword>
<dbReference type="Gene3D" id="3.90.70.10">
    <property type="entry name" value="Cysteine proteinases"/>
    <property type="match status" value="1"/>
</dbReference>
<dbReference type="GO" id="GO:0005886">
    <property type="term" value="C:plasma membrane"/>
    <property type="evidence" value="ECO:0007669"/>
    <property type="project" value="UniProtKB-SubCell"/>
</dbReference>
<accession>A0AAW6B350</accession>
<evidence type="ECO:0000256" key="6">
    <source>
        <dbReference type="ARBA" id="ARBA00022692"/>
    </source>
</evidence>
<dbReference type="PROSITE" id="PS50893">
    <property type="entry name" value="ABC_TRANSPORTER_2"/>
    <property type="match status" value="1"/>
</dbReference>
<organism evidence="18 19">
    <name type="scientific">Gemella haemolysans</name>
    <dbReference type="NCBI Taxonomy" id="1379"/>
    <lineage>
        <taxon>Bacteria</taxon>
        <taxon>Bacillati</taxon>
        <taxon>Bacillota</taxon>
        <taxon>Bacilli</taxon>
        <taxon>Bacillales</taxon>
        <taxon>Gemellaceae</taxon>
        <taxon>Gemella</taxon>
    </lineage>
</organism>
<dbReference type="GO" id="GO:0006508">
    <property type="term" value="P:proteolysis"/>
    <property type="evidence" value="ECO:0007669"/>
    <property type="project" value="UniProtKB-KW"/>
</dbReference>
<dbReference type="PANTHER" id="PTHR43394">
    <property type="entry name" value="ATP-DEPENDENT PERMEASE MDL1, MITOCHONDRIAL"/>
    <property type="match status" value="1"/>
</dbReference>
<dbReference type="GO" id="GO:0016887">
    <property type="term" value="F:ATP hydrolysis activity"/>
    <property type="evidence" value="ECO:0007669"/>
    <property type="project" value="InterPro"/>
</dbReference>
<evidence type="ECO:0000256" key="9">
    <source>
        <dbReference type="ARBA" id="ARBA00022807"/>
    </source>
</evidence>
<dbReference type="Proteomes" id="UP001212217">
    <property type="component" value="Unassembled WGS sequence"/>
</dbReference>
<reference evidence="18" key="1">
    <citation type="submission" date="2023-08" db="EMBL/GenBank/DDBJ databases">
        <title>Dental plaque isolates bound by oral lectin ZG16B.</title>
        <authorList>
            <person name="Ghosh S."/>
        </authorList>
    </citation>
    <scope>NUCLEOTIDE SEQUENCE</scope>
    <source>
        <strain evidence="18">DP3_5B</strain>
    </source>
</reference>
<keyword evidence="8" id="KW-0378">Hydrolase</keyword>
<evidence type="ECO:0000256" key="5">
    <source>
        <dbReference type="ARBA" id="ARBA00022670"/>
    </source>
</evidence>
<dbReference type="InterPro" id="IPR027417">
    <property type="entry name" value="P-loop_NTPase"/>
</dbReference>
<dbReference type="GO" id="GO:0043214">
    <property type="term" value="F:ABC-type bacteriocin transporter activity"/>
    <property type="evidence" value="ECO:0007669"/>
    <property type="project" value="InterPro"/>
</dbReference>
<evidence type="ECO:0000256" key="4">
    <source>
        <dbReference type="ARBA" id="ARBA00022475"/>
    </source>
</evidence>
<keyword evidence="11" id="KW-1278">Translocase</keyword>
<evidence type="ECO:0000259" key="15">
    <source>
        <dbReference type="PROSITE" id="PS50893"/>
    </source>
</evidence>
<dbReference type="RefSeq" id="WP_271987192.1">
    <property type="nucleotide sequence ID" value="NZ_JAQMFS010000050.1"/>
</dbReference>
<feature type="transmembrane region" description="Helical" evidence="14">
    <location>
        <begin position="162"/>
        <end position="185"/>
    </location>
</feature>
<keyword evidence="5" id="KW-0645">Protease</keyword>
<evidence type="ECO:0000256" key="14">
    <source>
        <dbReference type="SAM" id="Phobius"/>
    </source>
</evidence>
<dbReference type="InterPro" id="IPR036640">
    <property type="entry name" value="ABC1_TM_sf"/>
</dbReference>
<dbReference type="GO" id="GO:0015421">
    <property type="term" value="F:ABC-type oligopeptide transporter activity"/>
    <property type="evidence" value="ECO:0007669"/>
    <property type="project" value="TreeGrafter"/>
</dbReference>
<evidence type="ECO:0000256" key="3">
    <source>
        <dbReference type="ARBA" id="ARBA00022448"/>
    </source>
</evidence>
<dbReference type="NCBIfam" id="TIGR01193">
    <property type="entry name" value="bacteriocin_ABC"/>
    <property type="match status" value="1"/>
</dbReference>
<dbReference type="AlphaFoldDB" id="A0AAW6B350"/>
<evidence type="ECO:0000256" key="1">
    <source>
        <dbReference type="ARBA" id="ARBA00004651"/>
    </source>
</evidence>
<dbReference type="Pfam" id="PF00005">
    <property type="entry name" value="ABC_tran"/>
    <property type="match status" value="1"/>
</dbReference>
<dbReference type="CDD" id="cd18570">
    <property type="entry name" value="ABC_6TM_PCAT1_LagD_like"/>
    <property type="match status" value="1"/>
</dbReference>
<dbReference type="Gene3D" id="3.40.50.300">
    <property type="entry name" value="P-loop containing nucleotide triphosphate hydrolases"/>
    <property type="match status" value="1"/>
</dbReference>
<protein>
    <submittedName>
        <fullName evidence="18">Peptidase domain-containing ABC transporter</fullName>
    </submittedName>
</protein>
<keyword evidence="7" id="KW-0547">Nucleotide-binding</keyword>
<evidence type="ECO:0000256" key="13">
    <source>
        <dbReference type="ARBA" id="ARBA00023136"/>
    </source>
</evidence>
<gene>
    <name evidence="18" type="ORF">PNO30_03575</name>
</gene>
<evidence type="ECO:0000256" key="7">
    <source>
        <dbReference type="ARBA" id="ARBA00022741"/>
    </source>
</evidence>
<name>A0AAW6B350_9BACL</name>
<keyword evidence="9" id="KW-0788">Thiol protease</keyword>
<comment type="caution">
    <text evidence="18">The sequence shown here is derived from an EMBL/GenBank/DDBJ whole genome shotgun (WGS) entry which is preliminary data.</text>
</comment>
<feature type="domain" description="Peptidase C39" evidence="17">
    <location>
        <begin position="10"/>
        <end position="134"/>
    </location>
</feature>
<evidence type="ECO:0000256" key="8">
    <source>
        <dbReference type="ARBA" id="ARBA00022801"/>
    </source>
</evidence>
<feature type="transmembrane region" description="Helical" evidence="14">
    <location>
        <begin position="197"/>
        <end position="214"/>
    </location>
</feature>
<feature type="transmembrane region" description="Helical" evidence="14">
    <location>
        <begin position="392"/>
        <end position="411"/>
    </location>
</feature>
<dbReference type="PROSITE" id="PS50929">
    <property type="entry name" value="ABC_TM1F"/>
    <property type="match status" value="1"/>
</dbReference>
<dbReference type="InterPro" id="IPR011527">
    <property type="entry name" value="ABC1_TM_dom"/>
</dbReference>
<dbReference type="InterPro" id="IPR003439">
    <property type="entry name" value="ABC_transporter-like_ATP-bd"/>
</dbReference>
<dbReference type="InterPro" id="IPR005074">
    <property type="entry name" value="Peptidase_C39"/>
</dbReference>
<dbReference type="InterPro" id="IPR003593">
    <property type="entry name" value="AAA+_ATPase"/>
</dbReference>
<dbReference type="InterPro" id="IPR005897">
    <property type="entry name" value="Pept_C39_ABC_bacteriocin"/>
</dbReference>
<dbReference type="SUPFAM" id="SSF52540">
    <property type="entry name" value="P-loop containing nucleoside triphosphate hydrolases"/>
    <property type="match status" value="1"/>
</dbReference>
<dbReference type="Pfam" id="PF00664">
    <property type="entry name" value="ABC_membrane"/>
    <property type="match status" value="1"/>
</dbReference>
<evidence type="ECO:0000259" key="16">
    <source>
        <dbReference type="PROSITE" id="PS50929"/>
    </source>
</evidence>
<keyword evidence="13 14" id="KW-0472">Membrane</keyword>
<dbReference type="FunFam" id="3.40.50.300:FF:000218">
    <property type="entry name" value="Multidrug ABC transporter ATP-binding protein"/>
    <property type="match status" value="1"/>
</dbReference>
<keyword evidence="12 14" id="KW-1133">Transmembrane helix</keyword>
<sequence length="733" mass="83374">MRKKVKCIKQIDPKECGPVCMAMISDYYGFRVSVSKLREYGGTDLQGTNIKGIIKIGEYLGLDVKGVRAETPTALFKIELPAIAHIITTEGMTHFIIIEKIKNNKIYIVDPAKGKKKEKLEDFVKYWTGILLLIKRNQNFKKGDESIKFLPMIFRLLRPNKWLILGIFIASLFLNLCGFVSTFYFKFLVDEIVPNGLIKSLHIISIGILLIYIIQNILSFARSQLTLYLGMRTDKALMVGYYNHVLSLPINFFETRKTGEIISRFMDANKIRDAVASAVVIALMDVVMLIAGSIILYLVNVTLFLITLLAVPIYILLAYSFQKKYNKYNEEQMEENAKLNSYVVESVRGISTIRSYTGEREVFIKVEHYFIEVLKKVFKLGKYTNIQSAIKGFLDLAISLFILWMGSQFVIEGAMTLGELLTFNALVIYFLGPIERIIELQPKLQSANIAAKRLGEILDLKAEDDSQYGNPINTTILDDYSQQQQYWDIKNVSFGYGNRGKVLKNLNFKIYPKEHIAFVGESGSGKSTIAKLLVSYYQPDEGEIIVNGSKLENINKRYLRSKISYVTQNSFFFSASIRENLLYGIEFIPSEEKIIGACKNAEIHDFIEGLPRKYDTILEENGGNLSGGQLQRLAIAKALLKQPYLLILDEATSALDSTTEQKIIKNLRKLQLKKDNGVEEKPMIITIAHRLSTIKHADNIIVLKEGEIIEAGSHDNLLKNKNEYYELWKNQEV</sequence>
<comment type="subcellular location">
    <subcellularLocation>
        <location evidence="1">Cell membrane</location>
        <topology evidence="1">Multi-pass membrane protein</topology>
    </subcellularLocation>
</comment>
<dbReference type="GO" id="GO:0008234">
    <property type="term" value="F:cysteine-type peptidase activity"/>
    <property type="evidence" value="ECO:0007669"/>
    <property type="project" value="UniProtKB-KW"/>
</dbReference>
<dbReference type="PANTHER" id="PTHR43394:SF1">
    <property type="entry name" value="ATP-BINDING CASSETTE SUB-FAMILY B MEMBER 10, MITOCHONDRIAL"/>
    <property type="match status" value="1"/>
</dbReference>
<dbReference type="InterPro" id="IPR017871">
    <property type="entry name" value="ABC_transporter-like_CS"/>
</dbReference>
<evidence type="ECO:0000256" key="11">
    <source>
        <dbReference type="ARBA" id="ARBA00022967"/>
    </source>
</evidence>
<evidence type="ECO:0000313" key="18">
    <source>
        <dbReference type="EMBL" id="MDB6185860.1"/>
    </source>
</evidence>
<dbReference type="Gene3D" id="1.20.1560.10">
    <property type="entry name" value="ABC transporter type 1, transmembrane domain"/>
    <property type="match status" value="1"/>
</dbReference>
<evidence type="ECO:0000256" key="12">
    <source>
        <dbReference type="ARBA" id="ARBA00022989"/>
    </source>
</evidence>
<dbReference type="CDD" id="cd02418">
    <property type="entry name" value="Peptidase_C39B"/>
    <property type="match status" value="1"/>
</dbReference>